<feature type="region of interest" description="Disordered" evidence="1">
    <location>
        <begin position="298"/>
        <end position="347"/>
    </location>
</feature>
<evidence type="ECO:0000313" key="2">
    <source>
        <dbReference type="EMBL" id="KAG2386644.1"/>
    </source>
</evidence>
<reference evidence="2 3" key="1">
    <citation type="journal article" date="2018" name="BMC Genomics">
        <title>The genome of Naegleria lovaniensis, the basis for a comparative approach to unravel pathogenicity factors of the human pathogenic amoeba N. fowleri.</title>
        <authorList>
            <person name="Liechti N."/>
            <person name="Schurch N."/>
            <person name="Bruggmann R."/>
            <person name="Wittwer M."/>
        </authorList>
    </citation>
    <scope>NUCLEOTIDE SEQUENCE [LARGE SCALE GENOMIC DNA]</scope>
    <source>
        <strain evidence="2 3">ATCC 30569</strain>
    </source>
</reference>
<keyword evidence="3" id="KW-1185">Reference proteome</keyword>
<feature type="compositionally biased region" description="Polar residues" evidence="1">
    <location>
        <begin position="182"/>
        <end position="195"/>
    </location>
</feature>
<dbReference type="RefSeq" id="XP_044550636.1">
    <property type="nucleotide sequence ID" value="XM_044691800.1"/>
</dbReference>
<dbReference type="AlphaFoldDB" id="A0AA88GVT3"/>
<sequence length="522" mass="56312">MFGRRKSLSSQTASVVVGGGGSNNTLSTSSANHNDHHNNTHSPESISPSTSPTPNSQEPREQGLRIRTQSVASITGLVNHDLDNNTNSASLNAVPTLSTSVRRGVLQITSSSTTTPSTPSASSSSLENSNTSLKERKKSLSSLKSILTPRKYSSSDLHHGSSNLSAPSSNTMSSTSNDNLSASENESSQLSTSPGRSLGKLIINSMKSHHHSREGSLSSSLGASNPSTPSSKTPLHVLFGSKYASNGTNTTNHLSVDSSVDIVDIDDDSDTSSSEDSIDDHDLKELKDSIRGYEKEIQSLSPNQLMPSSGRCTSPLGGSEAPKATINGVTNPSNANSVSGNSTTRTRAASEYLKKKKKNEEGSSSTMDMMSFLQDYEEEKKKEESNSTTTTTTTRKQAPPQQTTSAGRSRFNTLTEKLKKAYYEHKKRDEDEESDGGESDDGDSTAGSSVAMFGGKNINILAQLVEEYKGMGSEKIIEAERTRREQERVFSPLVMLRQLEKEKRLNPKYKVVNVYFEKVAFM</sequence>
<feature type="compositionally biased region" description="Polar residues" evidence="1">
    <location>
        <begin position="298"/>
        <end position="312"/>
    </location>
</feature>
<proteinExistence type="predicted"/>
<dbReference type="Proteomes" id="UP000816034">
    <property type="component" value="Unassembled WGS sequence"/>
</dbReference>
<feature type="compositionally biased region" description="Low complexity" evidence="1">
    <location>
        <begin position="23"/>
        <end position="32"/>
    </location>
</feature>
<feature type="compositionally biased region" description="Polar residues" evidence="1">
    <location>
        <begin position="395"/>
        <end position="415"/>
    </location>
</feature>
<feature type="region of interest" description="Disordered" evidence="1">
    <location>
        <begin position="109"/>
        <end position="234"/>
    </location>
</feature>
<feature type="compositionally biased region" description="Low complexity" evidence="1">
    <location>
        <begin position="161"/>
        <end position="181"/>
    </location>
</feature>
<dbReference type="EMBL" id="PYSW02000015">
    <property type="protein sequence ID" value="KAG2386644.1"/>
    <property type="molecule type" value="Genomic_DNA"/>
</dbReference>
<gene>
    <name evidence="2" type="ORF">C9374_002388</name>
</gene>
<evidence type="ECO:0000256" key="1">
    <source>
        <dbReference type="SAM" id="MobiDB-lite"/>
    </source>
</evidence>
<accession>A0AA88GVT3</accession>
<feature type="compositionally biased region" description="Low complexity" evidence="1">
    <location>
        <begin position="215"/>
        <end position="231"/>
    </location>
</feature>
<comment type="caution">
    <text evidence="2">The sequence shown here is derived from an EMBL/GenBank/DDBJ whole genome shotgun (WGS) entry which is preliminary data.</text>
</comment>
<dbReference type="GeneID" id="68094844"/>
<name>A0AA88GVT3_NAELO</name>
<feature type="region of interest" description="Disordered" evidence="1">
    <location>
        <begin position="1"/>
        <end position="64"/>
    </location>
</feature>
<protein>
    <submittedName>
        <fullName evidence="2">Uncharacterized protein</fullName>
    </submittedName>
</protein>
<evidence type="ECO:0000313" key="3">
    <source>
        <dbReference type="Proteomes" id="UP000816034"/>
    </source>
</evidence>
<feature type="region of interest" description="Disordered" evidence="1">
    <location>
        <begin position="377"/>
        <end position="450"/>
    </location>
</feature>
<feature type="compositionally biased region" description="Polar residues" evidence="1">
    <location>
        <begin position="327"/>
        <end position="347"/>
    </location>
</feature>
<feature type="compositionally biased region" description="Low complexity" evidence="1">
    <location>
        <begin position="109"/>
        <end position="132"/>
    </location>
</feature>
<organism evidence="2 3">
    <name type="scientific">Naegleria lovaniensis</name>
    <name type="common">Amoeba</name>
    <dbReference type="NCBI Taxonomy" id="51637"/>
    <lineage>
        <taxon>Eukaryota</taxon>
        <taxon>Discoba</taxon>
        <taxon>Heterolobosea</taxon>
        <taxon>Tetramitia</taxon>
        <taxon>Eutetramitia</taxon>
        <taxon>Vahlkampfiidae</taxon>
        <taxon>Naegleria</taxon>
    </lineage>
</organism>
<feature type="compositionally biased region" description="Basic and acidic residues" evidence="1">
    <location>
        <begin position="416"/>
        <end position="429"/>
    </location>
</feature>
<feature type="compositionally biased region" description="Low complexity" evidence="1">
    <location>
        <begin position="42"/>
        <end position="57"/>
    </location>
</feature>
<feature type="compositionally biased region" description="Acidic residues" evidence="1">
    <location>
        <begin position="430"/>
        <end position="443"/>
    </location>
</feature>